<dbReference type="Pfam" id="PF24883">
    <property type="entry name" value="NPHP3_N"/>
    <property type="match status" value="1"/>
</dbReference>
<keyword evidence="2" id="KW-0040">ANK repeat</keyword>
<feature type="repeat" description="ANK" evidence="2">
    <location>
        <begin position="1157"/>
        <end position="1189"/>
    </location>
</feature>
<dbReference type="PANTHER" id="PTHR10039">
    <property type="entry name" value="AMELOGENIN"/>
    <property type="match status" value="1"/>
</dbReference>
<evidence type="ECO:0008006" key="8">
    <source>
        <dbReference type="Google" id="ProtNLM"/>
    </source>
</evidence>
<dbReference type="Pfam" id="PF12796">
    <property type="entry name" value="Ank_2"/>
    <property type="match status" value="1"/>
</dbReference>
<gene>
    <name evidence="6" type="ORF">FPSE_00755</name>
</gene>
<keyword evidence="1" id="KW-0677">Repeat</keyword>
<dbReference type="InterPro" id="IPR002110">
    <property type="entry name" value="Ankyrin_rpt"/>
</dbReference>
<dbReference type="InterPro" id="IPR027417">
    <property type="entry name" value="P-loop_NTPase"/>
</dbReference>
<evidence type="ECO:0000259" key="4">
    <source>
        <dbReference type="Pfam" id="PF24809"/>
    </source>
</evidence>
<reference evidence="6 7" key="1">
    <citation type="journal article" date="2012" name="PLoS Pathog.">
        <title>Comparative pathogenomics reveals horizontally acquired novel virulence genes in fungi infecting cereal hosts.</title>
        <authorList>
            <person name="Gardiner D.M."/>
            <person name="McDonald M.C."/>
            <person name="Covarelli L."/>
            <person name="Solomon P.S."/>
            <person name="Rusu A.G."/>
            <person name="Marshall M."/>
            <person name="Kazan K."/>
            <person name="Chakraborty S."/>
            <person name="McDonald B.A."/>
            <person name="Manners J.M."/>
        </authorList>
    </citation>
    <scope>NUCLEOTIDE SEQUENCE [LARGE SCALE GENOMIC DNA]</scope>
    <source>
        <strain evidence="6 7">CS3096</strain>
    </source>
</reference>
<dbReference type="SUPFAM" id="SSF48403">
    <property type="entry name" value="Ankyrin repeat"/>
    <property type="match status" value="1"/>
</dbReference>
<dbReference type="InterPro" id="IPR056884">
    <property type="entry name" value="NPHP3-like_N"/>
</dbReference>
<dbReference type="SMART" id="SM00248">
    <property type="entry name" value="ANK"/>
    <property type="match status" value="6"/>
</dbReference>
<comment type="caution">
    <text evidence="6">The sequence shown here is derived from an EMBL/GenBank/DDBJ whole genome shotgun (WGS) entry which is preliminary data.</text>
</comment>
<feature type="repeat" description="ANK" evidence="2">
    <location>
        <begin position="1091"/>
        <end position="1123"/>
    </location>
</feature>
<dbReference type="HOGENOM" id="CLU_002406_2_0_1"/>
<dbReference type="Gene3D" id="1.25.40.20">
    <property type="entry name" value="Ankyrin repeat-containing domain"/>
    <property type="match status" value="2"/>
</dbReference>
<dbReference type="PROSITE" id="PS50088">
    <property type="entry name" value="ANK_REPEAT"/>
    <property type="match status" value="4"/>
</dbReference>
<dbReference type="EMBL" id="AFNW01000014">
    <property type="protein sequence ID" value="EKJ79154.1"/>
    <property type="molecule type" value="Genomic_DNA"/>
</dbReference>
<dbReference type="Pfam" id="PF13637">
    <property type="entry name" value="Ank_4"/>
    <property type="match status" value="1"/>
</dbReference>
<dbReference type="SUPFAM" id="SSF52540">
    <property type="entry name" value="P-loop containing nucleoside triphosphate hydrolases"/>
    <property type="match status" value="1"/>
</dbReference>
<dbReference type="KEGG" id="fpu:FPSE_00755"/>
<protein>
    <recommendedName>
        <fullName evidence="8">NACHT domain-containing protein</fullName>
    </recommendedName>
</protein>
<evidence type="ECO:0000313" key="6">
    <source>
        <dbReference type="EMBL" id="EKJ79154.1"/>
    </source>
</evidence>
<dbReference type="Pfam" id="PF24809">
    <property type="entry name" value="DUF7708"/>
    <property type="match status" value="1"/>
</dbReference>
<dbReference type="PANTHER" id="PTHR10039:SF14">
    <property type="entry name" value="NACHT DOMAIN-CONTAINING PROTEIN"/>
    <property type="match status" value="1"/>
</dbReference>
<dbReference type="eggNOG" id="KOG4177">
    <property type="taxonomic scope" value="Eukaryota"/>
</dbReference>
<evidence type="ECO:0000313" key="7">
    <source>
        <dbReference type="Proteomes" id="UP000007978"/>
    </source>
</evidence>
<feature type="region of interest" description="Disordered" evidence="3">
    <location>
        <begin position="1"/>
        <end position="22"/>
    </location>
</feature>
<keyword evidence="7" id="KW-1185">Reference proteome</keyword>
<dbReference type="PROSITE" id="PS50297">
    <property type="entry name" value="ANK_REP_REGION"/>
    <property type="match status" value="3"/>
</dbReference>
<feature type="repeat" description="ANK" evidence="2">
    <location>
        <begin position="930"/>
        <end position="962"/>
    </location>
</feature>
<accession>K3VU85</accession>
<evidence type="ECO:0000256" key="1">
    <source>
        <dbReference type="ARBA" id="ARBA00022737"/>
    </source>
</evidence>
<evidence type="ECO:0000259" key="5">
    <source>
        <dbReference type="Pfam" id="PF24883"/>
    </source>
</evidence>
<dbReference type="PRINTS" id="PR01415">
    <property type="entry name" value="ANKYRIN"/>
</dbReference>
<feature type="repeat" description="ANK" evidence="2">
    <location>
        <begin position="1124"/>
        <end position="1156"/>
    </location>
</feature>
<sequence>MSSSVTQTSPSAGGTQARTGSDPVFDKAVAKFKKRLTKDQAAKFANCTVDDVRNQIKDIQNRHGSQRRLRNMERISKFVEGMVQLGTVVEAFLNLHNAVALVWGPIKFLLVTASTWIDTLDSLLDVYGQIGEVLPDLTRYRQIYNEYPSVHTHLEAYYCDILQFHSNALDVFARPGWKVLFHSAWKTFKTQFDPILKSLERHRVMLSEEKLTAVMQETQKQGKSIQDKLHQLGSALQERDKKDTERDLITRQSQIHQQYRIVESKIDAPNYHEDYEIASQKRFQNTSGQWVLSHPLVSEWLDHSSEDDGKIYLSGIPGAGKTVLTSSLITHLKDLKSAAKDSGDRFTVSYFYFKHDQPKKNSFVSLLLSILAQLVSQDESLLDHIYHACHSMDSQQFRSLDEVSRHVVTALQSQSRSFVVIDGLDECPEASKVLKWFEDVMFKENRTPGDTDFEIRLFISGQRDGILESQMSHYKMIHLDMSPGHEQDIKTYAEAMANKIRSKFSLDLDLEQELVSRVTSHACGMFLYAQLVLTNLISQTSRYDFKQEMKAGTFPDGLDQAYERVIVRVLRNPNKSERAVAKHILGMIICAFRPLHWREIKSKLCIDPSKSEADIDRELVMSCKQICSSLVDVSYLEPSISSPGEEIIDLVHSSAKTYLVQTKEIDVPTENAQMALFCTEYMLSRPLTPGLSKQEIHNYANKGYYGFHDYAAAFWWNHMQQVLDSSDLDNELARRTLQRSHDYLISTGELEQTENFEDPSVDIQFLKRKFQAIPHSLRDWDNIKFYEKRVSAVRESIVVLINQPYEQKEAALVLYGPWRYKCLKPWCQFFSRGFQGAQQQQTHINQHDLPFNCEYEGCFATEVGFEKDTDLKNHTRRWHPKEGSRLFPTVERRTRSDYVVLKAAAKTGNLHTIKTIVEQGNVSLDDRNRSGKSVFEVAAENGHLHVVQYLKEMGANLYIGDYGLVNTKSVFDDLIARRDLEMITFLCGLDNISMNGYSFGNRTLESCLGIIPFPQAMMSQLLRKARDSEKQAILHSAIQSKNTTATAYFAETFDVSIFHYALEDAVKVAHLPCLDALLSSGKIDPNTPLLYGNLPLHVACESGAIQIIKRLYSITTTTDITDSSGNTPLHLASRGGHDEAVDFLIKQGANVNAKNRRLKTPLNLAMKNGHESVQRLLLENSAELDAVDTSLDPQLNGGGIQLPIPNSGDILNDFDFDQFIQD</sequence>
<dbReference type="RefSeq" id="XP_009252150.1">
    <property type="nucleotide sequence ID" value="XM_009253875.1"/>
</dbReference>
<evidence type="ECO:0000256" key="3">
    <source>
        <dbReference type="SAM" id="MobiDB-lite"/>
    </source>
</evidence>
<evidence type="ECO:0000256" key="2">
    <source>
        <dbReference type="PROSITE-ProRule" id="PRU00023"/>
    </source>
</evidence>
<dbReference type="Proteomes" id="UP000007978">
    <property type="component" value="Chromosome 1"/>
</dbReference>
<dbReference type="OrthoDB" id="21416at2759"/>
<feature type="domain" description="Nephrocystin 3-like N-terminal" evidence="5">
    <location>
        <begin position="287"/>
        <end position="444"/>
    </location>
</feature>
<proteinExistence type="predicted"/>
<dbReference type="Gene3D" id="3.40.50.300">
    <property type="entry name" value="P-loop containing nucleotide triphosphate hydrolases"/>
    <property type="match status" value="1"/>
</dbReference>
<dbReference type="AlphaFoldDB" id="K3VU85"/>
<organism evidence="6 7">
    <name type="scientific">Fusarium pseudograminearum (strain CS3096)</name>
    <name type="common">Wheat and barley crown-rot fungus</name>
    <dbReference type="NCBI Taxonomy" id="1028729"/>
    <lineage>
        <taxon>Eukaryota</taxon>
        <taxon>Fungi</taxon>
        <taxon>Dikarya</taxon>
        <taxon>Ascomycota</taxon>
        <taxon>Pezizomycotina</taxon>
        <taxon>Sordariomycetes</taxon>
        <taxon>Hypocreomycetidae</taxon>
        <taxon>Hypocreales</taxon>
        <taxon>Nectriaceae</taxon>
        <taxon>Fusarium</taxon>
    </lineage>
</organism>
<name>K3VU85_FUSPC</name>
<feature type="compositionally biased region" description="Polar residues" evidence="3">
    <location>
        <begin position="1"/>
        <end position="19"/>
    </location>
</feature>
<dbReference type="InterPro" id="IPR056125">
    <property type="entry name" value="DUF7708"/>
</dbReference>
<dbReference type="InterPro" id="IPR036770">
    <property type="entry name" value="Ankyrin_rpt-contain_sf"/>
</dbReference>
<dbReference type="GeneID" id="20359375"/>
<feature type="domain" description="DUF7708" evidence="4">
    <location>
        <begin position="75"/>
        <end position="215"/>
    </location>
</feature>